<sequence>MHRALGGDHLQALDLLRGEVVGHPHDELELRRAAALGRAVVALDLEAFDVPALALRVHLHRDRGAGGERRGQQLLRARPLVLAAGVLGLVGQEPVVADLEVMGVLRGRAPRGCSHPLILGQQVDQHPREHLGEEVRRLRGHRLAHRGDLAHLLDRARAQEERRVVLARLDERERLGVRPRVAQPVEVGDVVVREAQGALEDEALEHGGVEAAVGRRVAREELVGDRLVLELQPERLLEEGVEVAEGQRAVEAAVGRAQLARLDPRDLEVPLEHDRELLLLVGGEAAHEAVRGEDREPGVLQRDEAHQDVAVGTLAADLLRVRARGLVAVVAVGDQQLRAGQRLVDGLDRDRVRHAPQAVQGAVGVGDLAERRAGDVRCDGGPGRAGRVVVEGEDGGEVRPRRPLEVEAILLRARMRALVRADPARAVVLDAHAGEDPVARAPHSVGARVVLGERPQRGLVVADEDAVALPCREGLRRVAVGVVALREVDLDDVLRGRREQRGALLGVDHVIGRGGDGLEAAGARQVVVERAEGLDVGHAANATGGPRSPSCTWRRGSTRRPGPGRRGRRRCRSRGTSR</sequence>
<evidence type="ECO:0000313" key="2">
    <source>
        <dbReference type="EMBL" id="CAA9531776.1"/>
    </source>
</evidence>
<feature type="region of interest" description="Disordered" evidence="1">
    <location>
        <begin position="537"/>
        <end position="578"/>
    </location>
</feature>
<proteinExistence type="predicted"/>
<protein>
    <submittedName>
        <fullName evidence="2">Uncharacterized protein</fullName>
    </submittedName>
</protein>
<dbReference type="AlphaFoldDB" id="A0A6J4TTP4"/>
<dbReference type="EMBL" id="CADCVS010000508">
    <property type="protein sequence ID" value="CAA9531776.1"/>
    <property type="molecule type" value="Genomic_DNA"/>
</dbReference>
<accession>A0A6J4TTP4</accession>
<organism evidence="2">
    <name type="scientific">uncultured Solirubrobacteraceae bacterium</name>
    <dbReference type="NCBI Taxonomy" id="1162706"/>
    <lineage>
        <taxon>Bacteria</taxon>
        <taxon>Bacillati</taxon>
        <taxon>Actinomycetota</taxon>
        <taxon>Thermoleophilia</taxon>
        <taxon>Solirubrobacterales</taxon>
        <taxon>Solirubrobacteraceae</taxon>
        <taxon>environmental samples</taxon>
    </lineage>
</organism>
<evidence type="ECO:0000256" key="1">
    <source>
        <dbReference type="SAM" id="MobiDB-lite"/>
    </source>
</evidence>
<reference evidence="2" key="1">
    <citation type="submission" date="2020-02" db="EMBL/GenBank/DDBJ databases">
        <authorList>
            <person name="Meier V. D."/>
        </authorList>
    </citation>
    <scope>NUCLEOTIDE SEQUENCE</scope>
    <source>
        <strain evidence="2">AVDCRST_MAG30</strain>
    </source>
</reference>
<gene>
    <name evidence="2" type="ORF">AVDCRST_MAG30-3857</name>
</gene>
<feature type="compositionally biased region" description="Basic residues" evidence="1">
    <location>
        <begin position="556"/>
        <end position="578"/>
    </location>
</feature>
<name>A0A6J4TTP4_9ACTN</name>